<protein>
    <submittedName>
        <fullName evidence="17">Long wavelength sensitive opsin 3</fullName>
    </submittedName>
</protein>
<evidence type="ECO:0000256" key="8">
    <source>
        <dbReference type="ARBA" id="ARBA00023040"/>
    </source>
</evidence>
<evidence type="ECO:0000259" key="16">
    <source>
        <dbReference type="PROSITE" id="PS50262"/>
    </source>
</evidence>
<dbReference type="GO" id="GO:0007601">
    <property type="term" value="P:visual perception"/>
    <property type="evidence" value="ECO:0007669"/>
    <property type="project" value="UniProtKB-KW"/>
</dbReference>
<keyword evidence="11 15" id="KW-0675">Receptor</keyword>
<keyword evidence="8 15" id="KW-0297">G-protein coupled receptor</keyword>
<evidence type="ECO:0000313" key="17">
    <source>
        <dbReference type="EMBL" id="QWV42659.1"/>
    </source>
</evidence>
<dbReference type="SUPFAM" id="SSF81321">
    <property type="entry name" value="Family A G protein-coupled receptor-like"/>
    <property type="match status" value="1"/>
</dbReference>
<keyword evidence="10" id="KW-1015">Disulfide bond</keyword>
<comment type="similarity">
    <text evidence="15">Belongs to the G-protein coupled receptor 1 family. Opsin subfamily.</text>
</comment>
<evidence type="ECO:0000256" key="13">
    <source>
        <dbReference type="ARBA" id="ARBA00023224"/>
    </source>
</evidence>
<feature type="domain" description="G-protein coupled receptors family 1 profile" evidence="16">
    <location>
        <begin position="72"/>
        <end position="334"/>
    </location>
</feature>
<dbReference type="Gene3D" id="1.20.1070.10">
    <property type="entry name" value="Rhodopsin 7-helix transmembrane proteins"/>
    <property type="match status" value="1"/>
</dbReference>
<evidence type="ECO:0000256" key="12">
    <source>
        <dbReference type="ARBA" id="ARBA00023180"/>
    </source>
</evidence>
<dbReference type="InterPro" id="IPR001760">
    <property type="entry name" value="Opsin"/>
</dbReference>
<dbReference type="InterPro" id="IPR001391">
    <property type="entry name" value="Opsin_lateye"/>
</dbReference>
<feature type="transmembrane region" description="Helical" evidence="15">
    <location>
        <begin position="220"/>
        <end position="243"/>
    </location>
</feature>
<evidence type="ECO:0000256" key="5">
    <source>
        <dbReference type="ARBA" id="ARBA00022925"/>
    </source>
</evidence>
<keyword evidence="9 15" id="KW-0472">Membrane</keyword>
<dbReference type="InterPro" id="IPR017452">
    <property type="entry name" value="GPCR_Rhodpsn_7TM"/>
</dbReference>
<dbReference type="PROSITE" id="PS50262">
    <property type="entry name" value="G_PROTEIN_RECEP_F1_2"/>
    <property type="match status" value="1"/>
</dbReference>
<dbReference type="PROSITE" id="PS00238">
    <property type="entry name" value="OPSIN"/>
    <property type="match status" value="1"/>
</dbReference>
<sequence>MSVSGQLKFSPWVASARIAGGFRGNLTVVDLVPPDMLHMVDNHWYQYPPMDPMWYNILTVLITILSLFAIVGNGMVLYIFGSTKSLRTPSNLLVCNLALSDFGTMSTMGIPVIITSYHQKWILGPFMCELYGCLGGLFGGSAIWTMAIIALDRYNVIVKGLSGKPLTIKGALLKLLLVWLFIAGWTIAPLFGWGRYTPEGNMTACGTDYLSKSWVNKSYILAYSAFVYFLPLFTIIYSYWFIVQAVAAHEKAMREQAKKMNVASLRSSDTNETSAECKLAKVALVTISLWFMAWTPYLITNYIGVFETASITPLGSIWCSVFAKTGSVYNPIVYAISHPKYKQALHAKFPFLQCGGGASETTSAASGAAAEENKA</sequence>
<reference evidence="17" key="1">
    <citation type="journal article" date="2021" name="Front Ecol Evol">
        <title>Opsin Evolution in Flower-Visiting Beetles.</title>
        <authorList>
            <person name="Sharkey C.R."/>
            <person name="Powell G.S."/>
            <person name="Bybee S.M."/>
        </authorList>
    </citation>
    <scope>NUCLEOTIDE SEQUENCE</scope>
</reference>
<dbReference type="GO" id="GO:0007602">
    <property type="term" value="P:phototransduction"/>
    <property type="evidence" value="ECO:0007669"/>
    <property type="project" value="UniProtKB-KW"/>
</dbReference>
<dbReference type="EMBL" id="MW886026">
    <property type="protein sequence ID" value="QWV42659.1"/>
    <property type="molecule type" value="mRNA"/>
</dbReference>
<evidence type="ECO:0000256" key="7">
    <source>
        <dbReference type="ARBA" id="ARBA00022991"/>
    </source>
</evidence>
<keyword evidence="12" id="KW-0325">Glycoprotein</keyword>
<feature type="transmembrane region" description="Helical" evidence="15">
    <location>
        <begin position="172"/>
        <end position="193"/>
    </location>
</feature>
<evidence type="ECO:0000256" key="11">
    <source>
        <dbReference type="ARBA" id="ARBA00023170"/>
    </source>
</evidence>
<evidence type="ECO:0000256" key="15">
    <source>
        <dbReference type="RuleBase" id="RU004951"/>
    </source>
</evidence>
<comment type="caution">
    <text evidence="15">Lacks conserved residue(s) required for the propagation of feature annotation.</text>
</comment>
<dbReference type="AlphaFoldDB" id="A0A8F2P735"/>
<dbReference type="InterPro" id="IPR050125">
    <property type="entry name" value="GPCR_opsins"/>
</dbReference>
<keyword evidence="4 15" id="KW-0812">Transmembrane</keyword>
<name>A0A8F2P735_9SCAR</name>
<dbReference type="GO" id="GO:0009881">
    <property type="term" value="F:photoreceptor activity"/>
    <property type="evidence" value="ECO:0007669"/>
    <property type="project" value="UniProtKB-KW"/>
</dbReference>
<evidence type="ECO:0000256" key="3">
    <source>
        <dbReference type="ARBA" id="ARBA00022606"/>
    </source>
</evidence>
<evidence type="ECO:0000256" key="9">
    <source>
        <dbReference type="ARBA" id="ARBA00023136"/>
    </source>
</evidence>
<dbReference type="GO" id="GO:0016020">
    <property type="term" value="C:membrane"/>
    <property type="evidence" value="ECO:0007669"/>
    <property type="project" value="UniProtKB-SubCell"/>
</dbReference>
<evidence type="ECO:0000256" key="1">
    <source>
        <dbReference type="ARBA" id="ARBA00004141"/>
    </source>
</evidence>
<keyword evidence="5 15" id="KW-0681">Retinal protein</keyword>
<keyword evidence="14" id="KW-0844">Vision</keyword>
<dbReference type="PRINTS" id="PR00237">
    <property type="entry name" value="GPCRRHODOPSN"/>
</dbReference>
<accession>A0A8F2P735</accession>
<feature type="transmembrane region" description="Helical" evidence="15">
    <location>
        <begin position="53"/>
        <end position="80"/>
    </location>
</feature>
<dbReference type="PROSITE" id="PS00237">
    <property type="entry name" value="G_PROTEIN_RECEP_F1_1"/>
    <property type="match status" value="1"/>
</dbReference>
<dbReference type="FunFam" id="1.20.1070.10:FF:000044">
    <property type="entry name" value="Opsin, ultraviolet-sensitive"/>
    <property type="match status" value="1"/>
</dbReference>
<keyword evidence="13 15" id="KW-0807">Transducer</keyword>
<keyword evidence="2 15" id="KW-0600">Photoreceptor protein</keyword>
<dbReference type="PRINTS" id="PR00238">
    <property type="entry name" value="OPSIN"/>
</dbReference>
<feature type="transmembrane region" description="Helical" evidence="15">
    <location>
        <begin position="129"/>
        <end position="151"/>
    </location>
</feature>
<keyword evidence="3 15" id="KW-0716">Sensory transduction</keyword>
<evidence type="ECO:0000256" key="14">
    <source>
        <dbReference type="ARBA" id="ARBA00023305"/>
    </source>
</evidence>
<feature type="transmembrane region" description="Helical" evidence="15">
    <location>
        <begin position="92"/>
        <end position="117"/>
    </location>
</feature>
<evidence type="ECO:0000256" key="10">
    <source>
        <dbReference type="ARBA" id="ARBA00023157"/>
    </source>
</evidence>
<evidence type="ECO:0000256" key="6">
    <source>
        <dbReference type="ARBA" id="ARBA00022989"/>
    </source>
</evidence>
<keyword evidence="6 15" id="KW-1133">Transmembrane helix</keyword>
<keyword evidence="7 15" id="KW-0157">Chromophore</keyword>
<dbReference type="InterPro" id="IPR000276">
    <property type="entry name" value="GPCR_Rhodpsn"/>
</dbReference>
<dbReference type="Pfam" id="PF00001">
    <property type="entry name" value="7tm_1"/>
    <property type="match status" value="1"/>
</dbReference>
<dbReference type="GO" id="GO:0004930">
    <property type="term" value="F:G protein-coupled receptor activity"/>
    <property type="evidence" value="ECO:0007669"/>
    <property type="project" value="UniProtKB-KW"/>
</dbReference>
<comment type="subcellular location">
    <subcellularLocation>
        <location evidence="1 15">Membrane</location>
        <topology evidence="1 15">Multi-pass membrane protein</topology>
    </subcellularLocation>
</comment>
<organism evidence="17">
    <name type="scientific">Eulasia bombylius</name>
    <dbReference type="NCBI Taxonomy" id="1661826"/>
    <lineage>
        <taxon>Eukaryota</taxon>
        <taxon>Metazoa</taxon>
        <taxon>Ecdysozoa</taxon>
        <taxon>Arthropoda</taxon>
        <taxon>Hexapoda</taxon>
        <taxon>Insecta</taxon>
        <taxon>Pterygota</taxon>
        <taxon>Neoptera</taxon>
        <taxon>Endopterygota</taxon>
        <taxon>Coleoptera</taxon>
        <taxon>Polyphaga</taxon>
        <taxon>Scarabaeiformia</taxon>
        <taxon>Glaphyridae</taxon>
        <taxon>Eulasia</taxon>
    </lineage>
</organism>
<proteinExistence type="evidence at transcript level"/>
<dbReference type="CDD" id="cd15079">
    <property type="entry name" value="7tmA_photoreceptors_insect"/>
    <property type="match status" value="1"/>
</dbReference>
<evidence type="ECO:0000256" key="2">
    <source>
        <dbReference type="ARBA" id="ARBA00022543"/>
    </source>
</evidence>
<dbReference type="InterPro" id="IPR027430">
    <property type="entry name" value="Retinal_BS"/>
</dbReference>
<evidence type="ECO:0000256" key="4">
    <source>
        <dbReference type="ARBA" id="ARBA00022692"/>
    </source>
</evidence>
<dbReference type="PRINTS" id="PR00578">
    <property type="entry name" value="OPSINLTRLEYE"/>
</dbReference>
<dbReference type="PANTHER" id="PTHR24240">
    <property type="entry name" value="OPSIN"/>
    <property type="match status" value="1"/>
</dbReference>